<dbReference type="InterPro" id="IPR037401">
    <property type="entry name" value="SnoaL-like"/>
</dbReference>
<dbReference type="RefSeq" id="WP_170135932.1">
    <property type="nucleotide sequence ID" value="NZ_FOMX01000003.1"/>
</dbReference>
<gene>
    <name evidence="2" type="ORF">SAMN02745121_01120</name>
</gene>
<dbReference type="InterPro" id="IPR009833">
    <property type="entry name" value="DUF1398"/>
</dbReference>
<dbReference type="Gene3D" id="3.10.450.50">
    <property type="match status" value="1"/>
</dbReference>
<dbReference type="PANTHER" id="PTHR41252:SF1">
    <property type="entry name" value="BLR2505 PROTEIN"/>
    <property type="match status" value="1"/>
</dbReference>
<dbReference type="Gene3D" id="3.30.1810.10">
    <property type="entry name" value="YdfO-like"/>
    <property type="match status" value="1"/>
</dbReference>
<dbReference type="Pfam" id="PF07166">
    <property type="entry name" value="DUF1398"/>
    <property type="match status" value="1"/>
</dbReference>
<dbReference type="PANTHER" id="PTHR41252">
    <property type="entry name" value="BLR2505 PROTEIN"/>
    <property type="match status" value="1"/>
</dbReference>
<proteinExistence type="predicted"/>
<keyword evidence="2" id="KW-0413">Isomerase</keyword>
<sequence length="266" mass="28981">MTNQRANLQVIEDCARRSHAGTIDFATVVTRLAAAGVEAYHVDYRAGRSVYYTADDQAHAFALDLQEPAIGAEFDGLAVQAAVRGAQQGAVNYPEFVRRTRAAGCVGYDVWIAGKHVVYHGRRGERHIEHFPGAASGRANVEVVKQVYAAYGRRDVAAALALYAPDVQIAQSPEVPWGDRYQGHAGVREFFARLMHALDSSLALERFIDAGEHVVALGRSRGALKAGGRRFDVPIAHVWQIRDGLVARVEYFIDNPTMLAALGRAG</sequence>
<dbReference type="SUPFAM" id="SSF54427">
    <property type="entry name" value="NTF2-like"/>
    <property type="match status" value="1"/>
</dbReference>
<evidence type="ECO:0000313" key="3">
    <source>
        <dbReference type="Proteomes" id="UP000199400"/>
    </source>
</evidence>
<accession>A0A1I1UBS0</accession>
<dbReference type="Pfam" id="PF12680">
    <property type="entry name" value="SnoaL_2"/>
    <property type="match status" value="1"/>
</dbReference>
<evidence type="ECO:0000313" key="2">
    <source>
        <dbReference type="EMBL" id="SFD68134.1"/>
    </source>
</evidence>
<reference evidence="3" key="1">
    <citation type="submission" date="2016-10" db="EMBL/GenBank/DDBJ databases">
        <authorList>
            <person name="Varghese N."/>
            <person name="Submissions S."/>
        </authorList>
    </citation>
    <scope>NUCLEOTIDE SEQUENCE [LARGE SCALE GENOMIC DNA]</scope>
    <source>
        <strain evidence="3">ATCC 25963</strain>
    </source>
</reference>
<protein>
    <submittedName>
        <fullName evidence="2">Ketosteroid isomerase-related protein</fullName>
    </submittedName>
</protein>
<dbReference type="InterPro" id="IPR036696">
    <property type="entry name" value="YdfO-like_sf"/>
</dbReference>
<dbReference type="Proteomes" id="UP000199400">
    <property type="component" value="Unassembled WGS sequence"/>
</dbReference>
<dbReference type="STRING" id="54.SAMN02745121_01120"/>
<organism evidence="2 3">
    <name type="scientific">Nannocystis exedens</name>
    <dbReference type="NCBI Taxonomy" id="54"/>
    <lineage>
        <taxon>Bacteria</taxon>
        <taxon>Pseudomonadati</taxon>
        <taxon>Myxococcota</taxon>
        <taxon>Polyangia</taxon>
        <taxon>Nannocystales</taxon>
        <taxon>Nannocystaceae</taxon>
        <taxon>Nannocystis</taxon>
    </lineage>
</organism>
<keyword evidence="3" id="KW-1185">Reference proteome</keyword>
<dbReference type="AlphaFoldDB" id="A0A1I1UBS0"/>
<name>A0A1I1UBS0_9BACT</name>
<feature type="domain" description="SnoaL-like" evidence="1">
    <location>
        <begin position="144"/>
        <end position="249"/>
    </location>
</feature>
<dbReference type="EMBL" id="FOMX01000003">
    <property type="protein sequence ID" value="SFD68134.1"/>
    <property type="molecule type" value="Genomic_DNA"/>
</dbReference>
<dbReference type="GO" id="GO:0016853">
    <property type="term" value="F:isomerase activity"/>
    <property type="evidence" value="ECO:0007669"/>
    <property type="project" value="UniProtKB-KW"/>
</dbReference>
<dbReference type="InterPro" id="IPR032710">
    <property type="entry name" value="NTF2-like_dom_sf"/>
</dbReference>
<evidence type="ECO:0000259" key="1">
    <source>
        <dbReference type="Pfam" id="PF12680"/>
    </source>
</evidence>
<dbReference type="SUPFAM" id="SSF160419">
    <property type="entry name" value="YdfO-like"/>
    <property type="match status" value="2"/>
</dbReference>